<proteinExistence type="predicted"/>
<name>A0A7S3BBU6_9EUKA</name>
<dbReference type="GO" id="GO:0006888">
    <property type="term" value="P:endoplasmic reticulum to Golgi vesicle-mediated transport"/>
    <property type="evidence" value="ECO:0007669"/>
    <property type="project" value="TreeGrafter"/>
</dbReference>
<gene>
    <name evidence="1" type="ORF">HERI1096_LOCUS28426</name>
</gene>
<dbReference type="GO" id="GO:0005789">
    <property type="term" value="C:endoplasmic reticulum membrane"/>
    <property type="evidence" value="ECO:0007669"/>
    <property type="project" value="TreeGrafter"/>
</dbReference>
<organism evidence="1">
    <name type="scientific">Haptolina ericina</name>
    <dbReference type="NCBI Taxonomy" id="156174"/>
    <lineage>
        <taxon>Eukaryota</taxon>
        <taxon>Haptista</taxon>
        <taxon>Haptophyta</taxon>
        <taxon>Prymnesiophyceae</taxon>
        <taxon>Prymnesiales</taxon>
        <taxon>Prymnesiaceae</taxon>
        <taxon>Haptolina</taxon>
    </lineage>
</organism>
<dbReference type="GO" id="GO:0005886">
    <property type="term" value="C:plasma membrane"/>
    <property type="evidence" value="ECO:0007669"/>
    <property type="project" value="TreeGrafter"/>
</dbReference>
<evidence type="ECO:0000313" key="1">
    <source>
        <dbReference type="EMBL" id="CAE0130962.1"/>
    </source>
</evidence>
<dbReference type="InterPro" id="IPR053202">
    <property type="entry name" value="EGF_Rcpt_Signaling_Reg"/>
</dbReference>
<dbReference type="GO" id="GO:0005794">
    <property type="term" value="C:Golgi apparatus"/>
    <property type="evidence" value="ECO:0007669"/>
    <property type="project" value="TreeGrafter"/>
</dbReference>
<dbReference type="EMBL" id="HBHX01051505">
    <property type="protein sequence ID" value="CAE0130962.1"/>
    <property type="molecule type" value="Transcribed_RNA"/>
</dbReference>
<reference evidence="1" key="1">
    <citation type="submission" date="2021-01" db="EMBL/GenBank/DDBJ databases">
        <authorList>
            <person name="Corre E."/>
            <person name="Pelletier E."/>
            <person name="Niang G."/>
            <person name="Scheremetjew M."/>
            <person name="Finn R."/>
            <person name="Kale V."/>
            <person name="Holt S."/>
            <person name="Cochrane G."/>
            <person name="Meng A."/>
            <person name="Brown T."/>
            <person name="Cohen L."/>
        </authorList>
    </citation>
    <scope>NUCLEOTIDE SEQUENCE</scope>
    <source>
        <strain evidence="1">CCMP281</strain>
    </source>
</reference>
<dbReference type="GO" id="GO:0016197">
    <property type="term" value="P:endosomal transport"/>
    <property type="evidence" value="ECO:0007669"/>
    <property type="project" value="TreeGrafter"/>
</dbReference>
<protein>
    <recommendedName>
        <fullName evidence="2">Methyltransferase FkbM domain-containing protein</fullName>
    </recommendedName>
</protein>
<dbReference type="Gene3D" id="3.40.50.150">
    <property type="entry name" value="Vaccinia Virus protein VP39"/>
    <property type="match status" value="1"/>
</dbReference>
<dbReference type="SUPFAM" id="SSF53335">
    <property type="entry name" value="S-adenosyl-L-methionine-dependent methyltransferases"/>
    <property type="match status" value="1"/>
</dbReference>
<dbReference type="PANTHER" id="PTHR34009">
    <property type="entry name" value="PROTEIN STAR"/>
    <property type="match status" value="1"/>
</dbReference>
<dbReference type="GO" id="GO:0031902">
    <property type="term" value="C:late endosome membrane"/>
    <property type="evidence" value="ECO:0007669"/>
    <property type="project" value="TreeGrafter"/>
</dbReference>
<accession>A0A7S3BBU6</accession>
<sequence>MLERCFGWRGFLVEANPTNAEALRKSVRNATLIHSGVCRPAGAINMTVGGWHVAGQVGAMSAQHRAKWAKLNNSSGIVSVPCQPLADVLQNARNTFHLRERDDAHSLPPLPPLRPRWRTTEVGSIDFFSLDVEGAEEHVLLASEMETFRTVLVELDNSYPARDTRIRLLLEASGLHPVHNLSQISQSTFFTRARTKTVPVREPHVRMGRIARQYHRFRPTHSNMVSVLREVAATLPRANNFSFPPYGELTNGDRN</sequence>
<dbReference type="AlphaFoldDB" id="A0A7S3BBU6"/>
<evidence type="ECO:0008006" key="2">
    <source>
        <dbReference type="Google" id="ProtNLM"/>
    </source>
</evidence>
<dbReference type="PANTHER" id="PTHR34009:SF2">
    <property type="entry name" value="PROTEIN STAR"/>
    <property type="match status" value="1"/>
</dbReference>
<dbReference type="InterPro" id="IPR029063">
    <property type="entry name" value="SAM-dependent_MTases_sf"/>
</dbReference>